<sequence>MGVRCDTESNEVMGKAIGSVIQIGVGQLLPFEDHSNCIRRFLNLFLE</sequence>
<name>A0A2Z5G0E7_9BACT</name>
<dbReference type="Proteomes" id="UP000253606">
    <property type="component" value="Chromosome"/>
</dbReference>
<evidence type="ECO:0000313" key="2">
    <source>
        <dbReference type="Proteomes" id="UP000253606"/>
    </source>
</evidence>
<proteinExistence type="predicted"/>
<dbReference type="KEGG" id="abas:ACPOL_3340"/>
<accession>A0A2Z5G0E7</accession>
<reference evidence="1 2" key="1">
    <citation type="journal article" date="2018" name="Front. Microbiol.">
        <title>Hydrolytic Capabilities as a Key to Environmental Success: Chitinolytic and Cellulolytic Acidobacteria From Acidic Sub-arctic Soils and Boreal Peatlands.</title>
        <authorList>
            <person name="Belova S.E."/>
            <person name="Ravin N.V."/>
            <person name="Pankratov T.A."/>
            <person name="Rakitin A.L."/>
            <person name="Ivanova A.A."/>
            <person name="Beletsky A.V."/>
            <person name="Mardanov A.V."/>
            <person name="Sinninghe Damste J.S."/>
            <person name="Dedysh S.N."/>
        </authorList>
    </citation>
    <scope>NUCLEOTIDE SEQUENCE [LARGE SCALE GENOMIC DNA]</scope>
    <source>
        <strain evidence="1 2">SBC82</strain>
    </source>
</reference>
<dbReference type="EMBL" id="CP030840">
    <property type="protein sequence ID" value="AXC12631.1"/>
    <property type="molecule type" value="Genomic_DNA"/>
</dbReference>
<organism evidence="1 2">
    <name type="scientific">Acidisarcina polymorpha</name>
    <dbReference type="NCBI Taxonomy" id="2211140"/>
    <lineage>
        <taxon>Bacteria</taxon>
        <taxon>Pseudomonadati</taxon>
        <taxon>Acidobacteriota</taxon>
        <taxon>Terriglobia</taxon>
        <taxon>Terriglobales</taxon>
        <taxon>Acidobacteriaceae</taxon>
        <taxon>Acidisarcina</taxon>
    </lineage>
</organism>
<dbReference type="AlphaFoldDB" id="A0A2Z5G0E7"/>
<protein>
    <submittedName>
        <fullName evidence="1">Uncharacterized protein</fullName>
    </submittedName>
</protein>
<keyword evidence="2" id="KW-1185">Reference proteome</keyword>
<gene>
    <name evidence="1" type="ORF">ACPOL_3340</name>
</gene>
<evidence type="ECO:0000313" key="1">
    <source>
        <dbReference type="EMBL" id="AXC12631.1"/>
    </source>
</evidence>